<gene>
    <name evidence="5" type="ORF">G9Q37_15535</name>
</gene>
<feature type="transmembrane region" description="Helical" evidence="4">
    <location>
        <begin position="91"/>
        <end position="113"/>
    </location>
</feature>
<dbReference type="EMBL" id="CP049989">
    <property type="protein sequence ID" value="QIM54807.1"/>
    <property type="molecule type" value="Genomic_DNA"/>
</dbReference>
<feature type="transmembrane region" description="Helical" evidence="4">
    <location>
        <begin position="125"/>
        <end position="143"/>
    </location>
</feature>
<dbReference type="InterPro" id="IPR036259">
    <property type="entry name" value="MFS_trans_sf"/>
</dbReference>
<feature type="transmembrane region" description="Helical" evidence="4">
    <location>
        <begin position="205"/>
        <end position="227"/>
    </location>
</feature>
<sequence>MRLGASQTLAWASSYYLPATLAEPMARSLGMGVPTVFAAFSGALLVAALIGPVAGRAIDRRGGRSVLMWSNGVFALGLSSLAAAQGAIGLFLAWALIGVAMGMGLYEAAFASLVRARGAQARSAITQVTLIAGFASTVGWPLTTWLASQWDWRTAVLAWAALHLLLGLPLNAGLRRHSVAPERSVTGAVHTTIAPSHGSQVPIRLALAVAMGFAISAFIGTAMAAHLPSMLKTAGAIAALAVTAAALLGPAQVAARLMESLLQRHGSVLVVACVAAALHPLAALALMVLGPMAAIPFAILHGAGNGLMTIVTGALPLAVFGSRGYGERQGWLMAPARMAQALAPWAFAGLLAPLGVHALVVTAVGGLLTFALFSSIAVGRSRESRLVAQTQQNT</sequence>
<reference evidence="5 6" key="1">
    <citation type="submission" date="2020-03" db="EMBL/GenBank/DDBJ databases">
        <title>Hydrogenophaga sp. nov. isolated from cyanobacterial mat.</title>
        <authorList>
            <person name="Thorat V."/>
            <person name="Kirdat K."/>
            <person name="Tiwarekar B."/>
            <person name="Costa E.D."/>
            <person name="Yadav A."/>
        </authorList>
    </citation>
    <scope>NUCLEOTIDE SEQUENCE [LARGE SCALE GENOMIC DNA]</scope>
    <source>
        <strain evidence="5 6">BA0156</strain>
    </source>
</reference>
<name>A0A6G8INN4_9BURK</name>
<evidence type="ECO:0000256" key="1">
    <source>
        <dbReference type="ARBA" id="ARBA00022692"/>
    </source>
</evidence>
<accession>A0A6G8INN4</accession>
<evidence type="ECO:0000313" key="5">
    <source>
        <dbReference type="EMBL" id="QIM54807.1"/>
    </source>
</evidence>
<feature type="transmembrane region" description="Helical" evidence="4">
    <location>
        <begin position="233"/>
        <end position="255"/>
    </location>
</feature>
<dbReference type="KEGG" id="hcz:G9Q37_15535"/>
<dbReference type="GO" id="GO:0022857">
    <property type="term" value="F:transmembrane transporter activity"/>
    <property type="evidence" value="ECO:0007669"/>
    <property type="project" value="InterPro"/>
</dbReference>
<feature type="transmembrane region" description="Helical" evidence="4">
    <location>
        <begin position="66"/>
        <end position="85"/>
    </location>
</feature>
<keyword evidence="1 4" id="KW-0812">Transmembrane</keyword>
<feature type="transmembrane region" description="Helical" evidence="4">
    <location>
        <begin position="295"/>
        <end position="319"/>
    </location>
</feature>
<keyword evidence="2 4" id="KW-1133">Transmembrane helix</keyword>
<dbReference type="SUPFAM" id="SSF103473">
    <property type="entry name" value="MFS general substrate transporter"/>
    <property type="match status" value="1"/>
</dbReference>
<dbReference type="AlphaFoldDB" id="A0A6G8INN4"/>
<evidence type="ECO:0000256" key="4">
    <source>
        <dbReference type="SAM" id="Phobius"/>
    </source>
</evidence>
<feature type="transmembrane region" description="Helical" evidence="4">
    <location>
        <begin position="267"/>
        <end position="289"/>
    </location>
</feature>
<keyword evidence="6" id="KW-1185">Reference proteome</keyword>
<evidence type="ECO:0000256" key="2">
    <source>
        <dbReference type="ARBA" id="ARBA00022989"/>
    </source>
</evidence>
<protein>
    <submittedName>
        <fullName evidence="5">MFS transporter</fullName>
    </submittedName>
</protein>
<dbReference type="Gene3D" id="1.20.1250.20">
    <property type="entry name" value="MFS general substrate transporter like domains"/>
    <property type="match status" value="1"/>
</dbReference>
<keyword evidence="3 4" id="KW-0472">Membrane</keyword>
<dbReference type="Pfam" id="PF07690">
    <property type="entry name" value="MFS_1"/>
    <property type="match status" value="1"/>
</dbReference>
<evidence type="ECO:0000256" key="3">
    <source>
        <dbReference type="ARBA" id="ARBA00023136"/>
    </source>
</evidence>
<dbReference type="InterPro" id="IPR011701">
    <property type="entry name" value="MFS"/>
</dbReference>
<dbReference type="Proteomes" id="UP000503162">
    <property type="component" value="Chromosome"/>
</dbReference>
<feature type="transmembrane region" description="Helical" evidence="4">
    <location>
        <begin position="155"/>
        <end position="174"/>
    </location>
</feature>
<organism evidence="5 6">
    <name type="scientific">Hydrogenophaga crocea</name>
    <dbReference type="NCBI Taxonomy" id="2716225"/>
    <lineage>
        <taxon>Bacteria</taxon>
        <taxon>Pseudomonadati</taxon>
        <taxon>Pseudomonadota</taxon>
        <taxon>Betaproteobacteria</taxon>
        <taxon>Burkholderiales</taxon>
        <taxon>Comamonadaceae</taxon>
        <taxon>Hydrogenophaga</taxon>
    </lineage>
</organism>
<feature type="transmembrane region" description="Helical" evidence="4">
    <location>
        <begin position="32"/>
        <end position="54"/>
    </location>
</feature>
<evidence type="ECO:0000313" key="6">
    <source>
        <dbReference type="Proteomes" id="UP000503162"/>
    </source>
</evidence>
<proteinExistence type="predicted"/>